<evidence type="ECO:0000313" key="1">
    <source>
        <dbReference type="EMBL" id="KAK7865112.1"/>
    </source>
</evidence>
<reference evidence="1 2" key="1">
    <citation type="submission" date="2024-03" db="EMBL/GenBank/DDBJ databases">
        <title>The genome assembly and annotation of the cricket Gryllus longicercus Weissman &amp; Gray.</title>
        <authorList>
            <person name="Szrajer S."/>
            <person name="Gray D."/>
            <person name="Ylla G."/>
        </authorList>
    </citation>
    <scope>NUCLEOTIDE SEQUENCE [LARGE SCALE GENOMIC DNA]</scope>
    <source>
        <strain evidence="1">DAG 2021-001</strain>
        <tissue evidence="1">Whole body minus gut</tissue>
    </source>
</reference>
<dbReference type="Pfam" id="PF14223">
    <property type="entry name" value="Retrotran_gag_2"/>
    <property type="match status" value="1"/>
</dbReference>
<organism evidence="1 2">
    <name type="scientific">Gryllus longicercus</name>
    <dbReference type="NCBI Taxonomy" id="2509291"/>
    <lineage>
        <taxon>Eukaryota</taxon>
        <taxon>Metazoa</taxon>
        <taxon>Ecdysozoa</taxon>
        <taxon>Arthropoda</taxon>
        <taxon>Hexapoda</taxon>
        <taxon>Insecta</taxon>
        <taxon>Pterygota</taxon>
        <taxon>Neoptera</taxon>
        <taxon>Polyneoptera</taxon>
        <taxon>Orthoptera</taxon>
        <taxon>Ensifera</taxon>
        <taxon>Gryllidea</taxon>
        <taxon>Grylloidea</taxon>
        <taxon>Gryllidae</taxon>
        <taxon>Gryllinae</taxon>
        <taxon>Gryllus</taxon>
    </lineage>
</organism>
<dbReference type="AlphaFoldDB" id="A0AAN9VQT8"/>
<dbReference type="EMBL" id="JAZDUA010000186">
    <property type="protein sequence ID" value="KAK7865112.1"/>
    <property type="molecule type" value="Genomic_DNA"/>
</dbReference>
<name>A0AAN9VQT8_9ORTH</name>
<sequence length="104" mass="11783">MFILTSALDYAQITLIENCESSHQIIDKLDSIYLQRSESGKMIAHERFYQYRMKDSDSVAQHIANVENLAKKLKDIGETVSDNDKNNQHVAAEIFEFSTGVAIS</sequence>
<accession>A0AAN9VQT8</accession>
<keyword evidence="2" id="KW-1185">Reference proteome</keyword>
<proteinExistence type="predicted"/>
<protein>
    <submittedName>
        <fullName evidence="1">Uncharacterized protein</fullName>
    </submittedName>
</protein>
<dbReference type="Proteomes" id="UP001378592">
    <property type="component" value="Unassembled WGS sequence"/>
</dbReference>
<comment type="caution">
    <text evidence="1">The sequence shown here is derived from an EMBL/GenBank/DDBJ whole genome shotgun (WGS) entry which is preliminary data.</text>
</comment>
<evidence type="ECO:0000313" key="2">
    <source>
        <dbReference type="Proteomes" id="UP001378592"/>
    </source>
</evidence>
<gene>
    <name evidence="1" type="ORF">R5R35_014643</name>
</gene>